<organism evidence="1 2">
    <name type="scientific">Pisolithus tinctorius Marx 270</name>
    <dbReference type="NCBI Taxonomy" id="870435"/>
    <lineage>
        <taxon>Eukaryota</taxon>
        <taxon>Fungi</taxon>
        <taxon>Dikarya</taxon>
        <taxon>Basidiomycota</taxon>
        <taxon>Agaricomycotina</taxon>
        <taxon>Agaricomycetes</taxon>
        <taxon>Agaricomycetidae</taxon>
        <taxon>Boletales</taxon>
        <taxon>Sclerodermatineae</taxon>
        <taxon>Pisolithaceae</taxon>
        <taxon>Pisolithus</taxon>
    </lineage>
</organism>
<reference evidence="2" key="2">
    <citation type="submission" date="2015-01" db="EMBL/GenBank/DDBJ databases">
        <title>Evolutionary Origins and Diversification of the Mycorrhizal Mutualists.</title>
        <authorList>
            <consortium name="DOE Joint Genome Institute"/>
            <consortium name="Mycorrhizal Genomics Consortium"/>
            <person name="Kohler A."/>
            <person name="Kuo A."/>
            <person name="Nagy L.G."/>
            <person name="Floudas D."/>
            <person name="Copeland A."/>
            <person name="Barry K.W."/>
            <person name="Cichocki N."/>
            <person name="Veneault-Fourrey C."/>
            <person name="LaButti K."/>
            <person name="Lindquist E.A."/>
            <person name="Lipzen A."/>
            <person name="Lundell T."/>
            <person name="Morin E."/>
            <person name="Murat C."/>
            <person name="Riley R."/>
            <person name="Ohm R."/>
            <person name="Sun H."/>
            <person name="Tunlid A."/>
            <person name="Henrissat B."/>
            <person name="Grigoriev I.V."/>
            <person name="Hibbett D.S."/>
            <person name="Martin F."/>
        </authorList>
    </citation>
    <scope>NUCLEOTIDE SEQUENCE [LARGE SCALE GENOMIC DNA]</scope>
    <source>
        <strain evidence="2">Marx 270</strain>
    </source>
</reference>
<protein>
    <submittedName>
        <fullName evidence="1">Uncharacterized protein</fullName>
    </submittedName>
</protein>
<reference evidence="1 2" key="1">
    <citation type="submission" date="2014-04" db="EMBL/GenBank/DDBJ databases">
        <authorList>
            <consortium name="DOE Joint Genome Institute"/>
            <person name="Kuo A."/>
            <person name="Kohler A."/>
            <person name="Costa M.D."/>
            <person name="Nagy L.G."/>
            <person name="Floudas D."/>
            <person name="Copeland A."/>
            <person name="Barry K.W."/>
            <person name="Cichocki N."/>
            <person name="Veneault-Fourrey C."/>
            <person name="LaButti K."/>
            <person name="Lindquist E.A."/>
            <person name="Lipzen A."/>
            <person name="Lundell T."/>
            <person name="Morin E."/>
            <person name="Murat C."/>
            <person name="Sun H."/>
            <person name="Tunlid A."/>
            <person name="Henrissat B."/>
            <person name="Grigoriev I.V."/>
            <person name="Hibbett D.S."/>
            <person name="Martin F."/>
            <person name="Nordberg H.P."/>
            <person name="Cantor M.N."/>
            <person name="Hua S.X."/>
        </authorList>
    </citation>
    <scope>NUCLEOTIDE SEQUENCE [LARGE SCALE GENOMIC DNA]</scope>
    <source>
        <strain evidence="1 2">Marx 270</strain>
    </source>
</reference>
<accession>A0A0C3NS65</accession>
<dbReference type="InParanoid" id="A0A0C3NS65"/>
<name>A0A0C3NS65_PISTI</name>
<dbReference type="EMBL" id="KN831975">
    <property type="protein sequence ID" value="KIO03695.1"/>
    <property type="molecule type" value="Genomic_DNA"/>
</dbReference>
<dbReference type="HOGENOM" id="CLU_3112108_0_0_1"/>
<gene>
    <name evidence="1" type="ORF">M404DRAFT_1001177</name>
</gene>
<keyword evidence="2" id="KW-1185">Reference proteome</keyword>
<evidence type="ECO:0000313" key="1">
    <source>
        <dbReference type="EMBL" id="KIO03695.1"/>
    </source>
</evidence>
<sequence length="51" mass="5779">TIESLGLGAQHSNLEYMLPSRFQRSLLRIPIEFVRAAILHKMLSCPCALPR</sequence>
<feature type="non-terminal residue" evidence="1">
    <location>
        <position position="1"/>
    </location>
</feature>
<dbReference type="AlphaFoldDB" id="A0A0C3NS65"/>
<proteinExistence type="predicted"/>
<evidence type="ECO:0000313" key="2">
    <source>
        <dbReference type="Proteomes" id="UP000054217"/>
    </source>
</evidence>
<dbReference type="Proteomes" id="UP000054217">
    <property type="component" value="Unassembled WGS sequence"/>
</dbReference>